<feature type="domain" description="Ribosomal protein L9" evidence="6">
    <location>
        <begin position="77"/>
        <end position="121"/>
    </location>
</feature>
<reference evidence="7" key="1">
    <citation type="submission" date="2019-08" db="EMBL/GenBank/DDBJ databases">
        <title>The genome of the North American firefly Photinus pyralis.</title>
        <authorList>
            <consortium name="Photinus pyralis genome working group"/>
            <person name="Fallon T.R."/>
            <person name="Sander Lower S.E."/>
            <person name="Weng J.-K."/>
        </authorList>
    </citation>
    <scope>NUCLEOTIDE SEQUENCE</scope>
    <source>
        <strain evidence="7">TRF0915ILg1</strain>
        <tissue evidence="7">Whole body</tissue>
    </source>
</reference>
<evidence type="ECO:0000256" key="1">
    <source>
        <dbReference type="ARBA" id="ARBA00010605"/>
    </source>
</evidence>
<keyword evidence="2" id="KW-0689">Ribosomal protein</keyword>
<comment type="similarity">
    <text evidence="1">Belongs to the bacterial ribosomal protein bL9 family.</text>
</comment>
<dbReference type="InterPro" id="IPR000244">
    <property type="entry name" value="Ribosomal_bL9"/>
</dbReference>
<dbReference type="GO" id="GO:0003735">
    <property type="term" value="F:structural constituent of ribosome"/>
    <property type="evidence" value="ECO:0007669"/>
    <property type="project" value="InterPro"/>
</dbReference>
<dbReference type="Gene3D" id="3.40.5.10">
    <property type="entry name" value="Ribosomal protein L9, N-terminal domain"/>
    <property type="match status" value="1"/>
</dbReference>
<keyword evidence="8" id="KW-1185">Reference proteome</keyword>
<evidence type="ECO:0000256" key="2">
    <source>
        <dbReference type="ARBA" id="ARBA00022980"/>
    </source>
</evidence>
<evidence type="ECO:0000256" key="3">
    <source>
        <dbReference type="ARBA" id="ARBA00023274"/>
    </source>
</evidence>
<protein>
    <recommendedName>
        <fullName evidence="4">Large ribosomal subunit protein bL9m</fullName>
    </recommendedName>
    <alternativeName>
        <fullName evidence="5">39S ribosomal protein L9, mitochondrial</fullName>
    </alternativeName>
</protein>
<sequence length="264" mass="30428">MIRNLSRIIQPLMQVHANLLNPSFVLQQQLRTTFILKRKWPVPLHKNGLSPKRLRSKHYVYELVKDTNIEKKPDLNLILTQYVEGLGNAGEKVTVGATYGYNKLLLPGLAVYASPENIEKFKDYVNVETQIKHSSPYAQMTAEHLSRITLSVVMNKENPWTLQKWHIRSSFRKCGYTVPDEAITIPDKPVKGPDMNLEDKEFYVTITINNLEKANVRCRIHHWSTEVSNRIPYVSNFWLESTGPVFLEDAPTLDAMPRKTLKES</sequence>
<dbReference type="InterPro" id="IPR020070">
    <property type="entry name" value="Ribosomal_bL9_N"/>
</dbReference>
<dbReference type="GO" id="GO:0005840">
    <property type="term" value="C:ribosome"/>
    <property type="evidence" value="ECO:0007669"/>
    <property type="project" value="UniProtKB-KW"/>
</dbReference>
<name>A0A8K0DBV0_IGNLU</name>
<proteinExistence type="inferred from homology"/>
<evidence type="ECO:0000256" key="5">
    <source>
        <dbReference type="ARBA" id="ARBA00035381"/>
    </source>
</evidence>
<organism evidence="7 8">
    <name type="scientific">Ignelater luminosus</name>
    <name type="common">Cucubano</name>
    <name type="synonym">Pyrophorus luminosus</name>
    <dbReference type="NCBI Taxonomy" id="2038154"/>
    <lineage>
        <taxon>Eukaryota</taxon>
        <taxon>Metazoa</taxon>
        <taxon>Ecdysozoa</taxon>
        <taxon>Arthropoda</taxon>
        <taxon>Hexapoda</taxon>
        <taxon>Insecta</taxon>
        <taxon>Pterygota</taxon>
        <taxon>Neoptera</taxon>
        <taxon>Endopterygota</taxon>
        <taxon>Coleoptera</taxon>
        <taxon>Polyphaga</taxon>
        <taxon>Elateriformia</taxon>
        <taxon>Elateroidea</taxon>
        <taxon>Elateridae</taxon>
        <taxon>Agrypninae</taxon>
        <taxon>Pyrophorini</taxon>
        <taxon>Ignelater</taxon>
    </lineage>
</organism>
<accession>A0A8K0DBV0</accession>
<evidence type="ECO:0000256" key="4">
    <source>
        <dbReference type="ARBA" id="ARBA00035194"/>
    </source>
</evidence>
<dbReference type="Proteomes" id="UP000801492">
    <property type="component" value="Unassembled WGS sequence"/>
</dbReference>
<dbReference type="GO" id="GO:0006412">
    <property type="term" value="P:translation"/>
    <property type="evidence" value="ECO:0007669"/>
    <property type="project" value="InterPro"/>
</dbReference>
<evidence type="ECO:0000313" key="8">
    <source>
        <dbReference type="Proteomes" id="UP000801492"/>
    </source>
</evidence>
<evidence type="ECO:0000313" key="7">
    <source>
        <dbReference type="EMBL" id="KAF2900348.1"/>
    </source>
</evidence>
<keyword evidence="3" id="KW-0687">Ribonucleoprotein</keyword>
<dbReference type="Pfam" id="PF01281">
    <property type="entry name" value="Ribosomal_L9_N"/>
    <property type="match status" value="1"/>
</dbReference>
<dbReference type="AlphaFoldDB" id="A0A8K0DBV0"/>
<evidence type="ECO:0000259" key="6">
    <source>
        <dbReference type="Pfam" id="PF01281"/>
    </source>
</evidence>
<gene>
    <name evidence="7" type="ORF">ILUMI_05830</name>
</gene>
<dbReference type="GO" id="GO:1990904">
    <property type="term" value="C:ribonucleoprotein complex"/>
    <property type="evidence" value="ECO:0007669"/>
    <property type="project" value="UniProtKB-KW"/>
</dbReference>
<comment type="caution">
    <text evidence="7">The sequence shown here is derived from an EMBL/GenBank/DDBJ whole genome shotgun (WGS) entry which is preliminary data.</text>
</comment>
<dbReference type="SUPFAM" id="SSF55658">
    <property type="entry name" value="L9 N-domain-like"/>
    <property type="match status" value="1"/>
</dbReference>
<dbReference type="InterPro" id="IPR036935">
    <property type="entry name" value="Ribosomal_bL9_N_sf"/>
</dbReference>
<dbReference type="InterPro" id="IPR009027">
    <property type="entry name" value="Ribosomal_bL9/RNase_H1_N"/>
</dbReference>
<dbReference type="PANTHER" id="PTHR21368">
    <property type="entry name" value="50S RIBOSOMAL PROTEIN L9"/>
    <property type="match status" value="1"/>
</dbReference>
<dbReference type="OrthoDB" id="5555409at2759"/>
<dbReference type="EMBL" id="VTPC01002247">
    <property type="protein sequence ID" value="KAF2900348.1"/>
    <property type="molecule type" value="Genomic_DNA"/>
</dbReference>